<proteinExistence type="predicted"/>
<feature type="compositionally biased region" description="Basic and acidic residues" evidence="1">
    <location>
        <begin position="9"/>
        <end position="24"/>
    </location>
</feature>
<protein>
    <submittedName>
        <fullName evidence="3">Glutamine amidotransferase, class I</fullName>
    </submittedName>
</protein>
<keyword evidence="3" id="KW-0808">Transferase</keyword>
<dbReference type="InterPro" id="IPR017926">
    <property type="entry name" value="GATASE"/>
</dbReference>
<organism evidence="3">
    <name type="scientific">hydrothermal vent metagenome</name>
    <dbReference type="NCBI Taxonomy" id="652676"/>
    <lineage>
        <taxon>unclassified sequences</taxon>
        <taxon>metagenomes</taxon>
        <taxon>ecological metagenomes</taxon>
    </lineage>
</organism>
<keyword evidence="3" id="KW-0315">Glutamine amidotransferase</keyword>
<dbReference type="PANTHER" id="PTHR42695">
    <property type="entry name" value="GLUTAMINE AMIDOTRANSFERASE YLR126C-RELATED"/>
    <property type="match status" value="1"/>
</dbReference>
<accession>A0A3B1DG19</accession>
<evidence type="ECO:0000313" key="3">
    <source>
        <dbReference type="EMBL" id="VAX39732.1"/>
    </source>
</evidence>
<dbReference type="SUPFAM" id="SSF52317">
    <property type="entry name" value="Class I glutamine amidotransferase-like"/>
    <property type="match status" value="1"/>
</dbReference>
<feature type="non-terminal residue" evidence="3">
    <location>
        <position position="247"/>
    </location>
</feature>
<dbReference type="InterPro" id="IPR029062">
    <property type="entry name" value="Class_I_gatase-like"/>
</dbReference>
<dbReference type="EMBL" id="UOGK01000283">
    <property type="protein sequence ID" value="VAX39732.1"/>
    <property type="molecule type" value="Genomic_DNA"/>
</dbReference>
<dbReference type="PROSITE" id="PS51273">
    <property type="entry name" value="GATASE_TYPE_1"/>
    <property type="match status" value="1"/>
</dbReference>
<dbReference type="GO" id="GO:0005829">
    <property type="term" value="C:cytosol"/>
    <property type="evidence" value="ECO:0007669"/>
    <property type="project" value="TreeGrafter"/>
</dbReference>
<dbReference type="InterPro" id="IPR044992">
    <property type="entry name" value="ChyE-like"/>
</dbReference>
<evidence type="ECO:0000259" key="2">
    <source>
        <dbReference type="Pfam" id="PF00117"/>
    </source>
</evidence>
<evidence type="ECO:0000256" key="1">
    <source>
        <dbReference type="SAM" id="MobiDB-lite"/>
    </source>
</evidence>
<sequence length="247" mass="27299">MRRRGGGVHGRDARATEGGVEKKKAGWNPAPLRIKVPIETTTRWMRTLYPVPMTILFCQHDDMSRPGRLGLTLRDHGHKMDIRRLHRGDSLPGDLDGITGVVSLGGSQCIADAPAWMERECEILRDAHSRELPIIGVCLGAQLIAHALGGKVEPMDKPEIGFPDVNITPAGQTEPILAGVAWTIPQFAHHSCQVTELPPDSLLLASSEQCKNQAFRVGVRTYAFQYHFECDRPMVSDLIRAYPKALQ</sequence>
<dbReference type="Gene3D" id="3.40.50.880">
    <property type="match status" value="1"/>
</dbReference>
<dbReference type="CDD" id="cd01741">
    <property type="entry name" value="GATase1_1"/>
    <property type="match status" value="1"/>
</dbReference>
<gene>
    <name evidence="3" type="ORF">MNBD_PLANCTO03-850</name>
</gene>
<reference evidence="3" key="1">
    <citation type="submission" date="2018-06" db="EMBL/GenBank/DDBJ databases">
        <authorList>
            <person name="Zhirakovskaya E."/>
        </authorList>
    </citation>
    <scope>NUCLEOTIDE SEQUENCE</scope>
</reference>
<feature type="region of interest" description="Disordered" evidence="1">
    <location>
        <begin position="1"/>
        <end position="24"/>
    </location>
</feature>
<dbReference type="GO" id="GO:0016740">
    <property type="term" value="F:transferase activity"/>
    <property type="evidence" value="ECO:0007669"/>
    <property type="project" value="UniProtKB-KW"/>
</dbReference>
<dbReference type="Pfam" id="PF00117">
    <property type="entry name" value="GATase"/>
    <property type="match status" value="1"/>
</dbReference>
<name>A0A3B1DG19_9ZZZZ</name>
<dbReference type="PANTHER" id="PTHR42695:SF5">
    <property type="entry name" value="GLUTAMINE AMIDOTRANSFERASE YLR126C-RELATED"/>
    <property type="match status" value="1"/>
</dbReference>
<feature type="domain" description="Glutamine amidotransferase" evidence="2">
    <location>
        <begin position="97"/>
        <end position="229"/>
    </location>
</feature>
<dbReference type="AlphaFoldDB" id="A0A3B1DG19"/>